<proteinExistence type="predicted"/>
<organism evidence="1 2">
    <name type="scientific">Blastopirellula marina DSM 3645</name>
    <dbReference type="NCBI Taxonomy" id="314230"/>
    <lineage>
        <taxon>Bacteria</taxon>
        <taxon>Pseudomonadati</taxon>
        <taxon>Planctomycetota</taxon>
        <taxon>Planctomycetia</taxon>
        <taxon>Pirellulales</taxon>
        <taxon>Pirellulaceae</taxon>
        <taxon>Blastopirellula</taxon>
    </lineage>
</organism>
<dbReference type="HOGENOM" id="CLU_2731947_0_0_0"/>
<gene>
    <name evidence="1" type="ORF">DSM3645_00095</name>
</gene>
<dbReference type="EMBL" id="AANZ01000002">
    <property type="protein sequence ID" value="EAQ82067.1"/>
    <property type="molecule type" value="Genomic_DNA"/>
</dbReference>
<sequence>MMRIRPLALLFLTGGLTVVTTGCLSLSLGGKTCTGTSPETQSRLTALEQRVSQLEQMLPPPIEVYSPAASP</sequence>
<evidence type="ECO:0000313" key="2">
    <source>
        <dbReference type="Proteomes" id="UP000004358"/>
    </source>
</evidence>
<reference evidence="1 2" key="1">
    <citation type="submission" date="2006-02" db="EMBL/GenBank/DDBJ databases">
        <authorList>
            <person name="Amann R."/>
            <person name="Ferriera S."/>
            <person name="Johnson J."/>
            <person name="Kravitz S."/>
            <person name="Halpern A."/>
            <person name="Remington K."/>
            <person name="Beeson K."/>
            <person name="Tran B."/>
            <person name="Rogers Y.-H."/>
            <person name="Friedman R."/>
            <person name="Venter J.C."/>
        </authorList>
    </citation>
    <scope>NUCLEOTIDE SEQUENCE [LARGE SCALE GENOMIC DNA]</scope>
    <source>
        <strain evidence="1 2">DSM 3645</strain>
    </source>
</reference>
<dbReference type="PROSITE" id="PS51257">
    <property type="entry name" value="PROKAR_LIPOPROTEIN"/>
    <property type="match status" value="1"/>
</dbReference>
<dbReference type="OrthoDB" id="291276at2"/>
<evidence type="ECO:0000313" key="1">
    <source>
        <dbReference type="EMBL" id="EAQ82067.1"/>
    </source>
</evidence>
<name>A3ZM98_9BACT</name>
<comment type="caution">
    <text evidence="1">The sequence shown here is derived from an EMBL/GenBank/DDBJ whole genome shotgun (WGS) entry which is preliminary data.</text>
</comment>
<dbReference type="AlphaFoldDB" id="A3ZM98"/>
<accession>A3ZM98</accession>
<protein>
    <submittedName>
        <fullName evidence="1">Uncharacterized protein</fullName>
    </submittedName>
</protein>
<dbReference type="Proteomes" id="UP000004358">
    <property type="component" value="Unassembled WGS sequence"/>
</dbReference>